<dbReference type="Pfam" id="PF02826">
    <property type="entry name" value="2-Hacid_dh_C"/>
    <property type="match status" value="1"/>
</dbReference>
<dbReference type="STRING" id="1123071.SAMN02745181_3515"/>
<evidence type="ECO:0000313" key="7">
    <source>
        <dbReference type="EMBL" id="SHK25985.1"/>
    </source>
</evidence>
<evidence type="ECO:0000313" key="8">
    <source>
        <dbReference type="Proteomes" id="UP000184510"/>
    </source>
</evidence>
<dbReference type="InterPro" id="IPR050418">
    <property type="entry name" value="D-iso_2-hydroxyacid_DH_PdxB"/>
</dbReference>
<dbReference type="AlphaFoldDB" id="A0A1M6R0G1"/>
<evidence type="ECO:0000256" key="4">
    <source>
        <dbReference type="RuleBase" id="RU003719"/>
    </source>
</evidence>
<dbReference type="Pfam" id="PF00389">
    <property type="entry name" value="2-Hacid_dh"/>
    <property type="match status" value="1"/>
</dbReference>
<dbReference type="OrthoDB" id="9805416at2"/>
<dbReference type="GO" id="GO:0051287">
    <property type="term" value="F:NAD binding"/>
    <property type="evidence" value="ECO:0007669"/>
    <property type="project" value="InterPro"/>
</dbReference>
<keyword evidence="8" id="KW-1185">Reference proteome</keyword>
<evidence type="ECO:0000259" key="6">
    <source>
        <dbReference type="Pfam" id="PF02826"/>
    </source>
</evidence>
<sequence>MNITFLDSSTLHHKNDLDLSPLKQFGDLTLYETSSIEEIATRIADAEIVITNKAVLNKELIEGAKNLKLILSAATGVNQIDLEAAKAHDITVCNVAGYSTPSVAQHAFTFLLNFATSIPKLDSEKQQWPQSPIFTRLDYPAFDLQGKTLGIIGLGAIGKEVAKIAQAFGMNVQALNSSASSAPSGEIPRVNLEALLKTSDVISLHCPLTEETKHLINRESLSMMKSTAFLINTGRGPLINEPDLAEALDKGIIAGAGLDVLSVEPPAEDNPLIHSQHPNLFITPHTAWATIEARHRLLDGLVENIKNYLAGCPSNQVV</sequence>
<dbReference type="InParanoid" id="A0A1M6R0G1"/>
<keyword evidence="3" id="KW-0520">NAD</keyword>
<protein>
    <submittedName>
        <fullName evidence="7">Glycerate dehydrogenase</fullName>
    </submittedName>
</protein>
<keyword evidence="2 4" id="KW-0560">Oxidoreductase</keyword>
<dbReference type="PANTHER" id="PTHR43761">
    <property type="entry name" value="D-ISOMER SPECIFIC 2-HYDROXYACID DEHYDROGENASE FAMILY PROTEIN (AFU_ORTHOLOGUE AFUA_1G13630)"/>
    <property type="match status" value="1"/>
</dbReference>
<evidence type="ECO:0000259" key="5">
    <source>
        <dbReference type="Pfam" id="PF00389"/>
    </source>
</evidence>
<gene>
    <name evidence="7" type="ORF">SAMN02745181_3515</name>
</gene>
<dbReference type="PROSITE" id="PS00671">
    <property type="entry name" value="D_2_HYDROXYACID_DH_3"/>
    <property type="match status" value="1"/>
</dbReference>
<accession>A0A1M6R0G1</accession>
<dbReference type="InterPro" id="IPR006139">
    <property type="entry name" value="D-isomer_2_OHA_DH_cat_dom"/>
</dbReference>
<dbReference type="InterPro" id="IPR006140">
    <property type="entry name" value="D-isomer_DH_NAD-bd"/>
</dbReference>
<feature type="domain" description="D-isomer specific 2-hydroxyacid dehydrogenase NAD-binding" evidence="6">
    <location>
        <begin position="111"/>
        <end position="287"/>
    </location>
</feature>
<dbReference type="InterPro" id="IPR036291">
    <property type="entry name" value="NAD(P)-bd_dom_sf"/>
</dbReference>
<dbReference type="FunFam" id="3.40.50.720:FF:000203">
    <property type="entry name" value="D-3-phosphoglycerate dehydrogenase (SerA)"/>
    <property type="match status" value="1"/>
</dbReference>
<proteinExistence type="inferred from homology"/>
<evidence type="ECO:0000256" key="3">
    <source>
        <dbReference type="ARBA" id="ARBA00023027"/>
    </source>
</evidence>
<organism evidence="7 8">
    <name type="scientific">Rubritalea squalenifaciens DSM 18772</name>
    <dbReference type="NCBI Taxonomy" id="1123071"/>
    <lineage>
        <taxon>Bacteria</taxon>
        <taxon>Pseudomonadati</taxon>
        <taxon>Verrucomicrobiota</taxon>
        <taxon>Verrucomicrobiia</taxon>
        <taxon>Verrucomicrobiales</taxon>
        <taxon>Rubritaleaceae</taxon>
        <taxon>Rubritalea</taxon>
    </lineage>
</organism>
<dbReference type="GO" id="GO:0016616">
    <property type="term" value="F:oxidoreductase activity, acting on the CH-OH group of donors, NAD or NADP as acceptor"/>
    <property type="evidence" value="ECO:0007669"/>
    <property type="project" value="InterPro"/>
</dbReference>
<dbReference type="SUPFAM" id="SSF52283">
    <property type="entry name" value="Formate/glycerate dehydrogenase catalytic domain-like"/>
    <property type="match status" value="1"/>
</dbReference>
<dbReference type="PANTHER" id="PTHR43761:SF1">
    <property type="entry name" value="D-ISOMER SPECIFIC 2-HYDROXYACID DEHYDROGENASE CATALYTIC DOMAIN-CONTAINING PROTEIN-RELATED"/>
    <property type="match status" value="1"/>
</dbReference>
<dbReference type="EMBL" id="FQYR01000007">
    <property type="protein sequence ID" value="SHK25985.1"/>
    <property type="molecule type" value="Genomic_DNA"/>
</dbReference>
<dbReference type="Gene3D" id="3.40.50.720">
    <property type="entry name" value="NAD(P)-binding Rossmann-like Domain"/>
    <property type="match status" value="2"/>
</dbReference>
<dbReference type="PROSITE" id="PS00670">
    <property type="entry name" value="D_2_HYDROXYACID_DH_2"/>
    <property type="match status" value="1"/>
</dbReference>
<reference evidence="7 8" key="1">
    <citation type="submission" date="2016-11" db="EMBL/GenBank/DDBJ databases">
        <authorList>
            <person name="Jaros S."/>
            <person name="Januszkiewicz K."/>
            <person name="Wedrychowicz H."/>
        </authorList>
    </citation>
    <scope>NUCLEOTIDE SEQUENCE [LARGE SCALE GENOMIC DNA]</scope>
    <source>
        <strain evidence="7 8">DSM 18772</strain>
    </source>
</reference>
<evidence type="ECO:0000256" key="2">
    <source>
        <dbReference type="ARBA" id="ARBA00023002"/>
    </source>
</evidence>
<dbReference type="SUPFAM" id="SSF51735">
    <property type="entry name" value="NAD(P)-binding Rossmann-fold domains"/>
    <property type="match status" value="1"/>
</dbReference>
<name>A0A1M6R0G1_9BACT</name>
<dbReference type="RefSeq" id="WP_143185069.1">
    <property type="nucleotide sequence ID" value="NZ_FQYR01000007.1"/>
</dbReference>
<comment type="similarity">
    <text evidence="1 4">Belongs to the D-isomer specific 2-hydroxyacid dehydrogenase family.</text>
</comment>
<feature type="domain" description="D-isomer specific 2-hydroxyacid dehydrogenase catalytic" evidence="5">
    <location>
        <begin position="17"/>
        <end position="317"/>
    </location>
</feature>
<dbReference type="InterPro" id="IPR029753">
    <property type="entry name" value="D-isomer_DH_CS"/>
</dbReference>
<dbReference type="Proteomes" id="UP000184510">
    <property type="component" value="Unassembled WGS sequence"/>
</dbReference>
<dbReference type="CDD" id="cd12162">
    <property type="entry name" value="2-Hacid_dh_4"/>
    <property type="match status" value="1"/>
</dbReference>
<evidence type="ECO:0000256" key="1">
    <source>
        <dbReference type="ARBA" id="ARBA00005854"/>
    </source>
</evidence>